<name>A0AA91JPI2_9ENTE</name>
<organism evidence="2 3">
    <name type="scientific">Enterococcus silesiacus</name>
    <dbReference type="NCBI Taxonomy" id="332949"/>
    <lineage>
        <taxon>Bacteria</taxon>
        <taxon>Bacillati</taxon>
        <taxon>Bacillota</taxon>
        <taxon>Bacilli</taxon>
        <taxon>Lactobacillales</taxon>
        <taxon>Enterococcaceae</taxon>
        <taxon>Enterococcus</taxon>
    </lineage>
</organism>
<dbReference type="Proteomes" id="UP000183039">
    <property type="component" value="Unassembled WGS sequence"/>
</dbReference>
<reference evidence="2 3" key="1">
    <citation type="submission" date="2014-12" db="EMBL/GenBank/DDBJ databases">
        <title>Draft genome sequences of 29 type strains of Enterococci.</title>
        <authorList>
            <person name="Zhong Z."/>
            <person name="Sun Z."/>
            <person name="Liu W."/>
            <person name="Zhang W."/>
            <person name="Zhang H."/>
        </authorList>
    </citation>
    <scope>NUCLEOTIDE SEQUENCE [LARGE SCALE GENOMIC DNA]</scope>
    <source>
        <strain evidence="2 3">DSM 22801</strain>
    </source>
</reference>
<proteinExistence type="predicted"/>
<dbReference type="Pfam" id="PF05043">
    <property type="entry name" value="Mga"/>
    <property type="match status" value="1"/>
</dbReference>
<accession>A0AA91JPI2</accession>
<dbReference type="AlphaFoldDB" id="A0AA91JPI2"/>
<dbReference type="EMBL" id="JXLC01000011">
    <property type="protein sequence ID" value="OJG91703.1"/>
    <property type="molecule type" value="Genomic_DNA"/>
</dbReference>
<protein>
    <recommendedName>
        <fullName evidence="1">Mga helix-turn-helix domain-containing protein</fullName>
    </recommendedName>
</protein>
<dbReference type="InterPro" id="IPR007737">
    <property type="entry name" value="Mga_HTH"/>
</dbReference>
<evidence type="ECO:0000313" key="2">
    <source>
        <dbReference type="EMBL" id="OJG91703.1"/>
    </source>
</evidence>
<gene>
    <name evidence="2" type="ORF">RV15_GL000370</name>
</gene>
<evidence type="ECO:0000313" key="3">
    <source>
        <dbReference type="Proteomes" id="UP000183039"/>
    </source>
</evidence>
<comment type="caution">
    <text evidence="2">The sequence shown here is derived from an EMBL/GenBank/DDBJ whole genome shotgun (WGS) entry which is preliminary data.</text>
</comment>
<sequence length="501" mass="59093">MILMYEFFLSTKELKKIAIFRYILFSKNGASLSDIFKEFNLNKSTGFRYVNELKLDVEKYFSENVFMSDDGNKLTIINKGVKSSGLVFDILRSKYVNDSGAFLVLQTVLKRDFPSIENLSQYLNVSPSTTYKYITQLQKLFHLFDCSVSFNVPGSVKGNELGIRILIYQTYWGIFKTIYEIPFKKIPEKFTEISNVKSNLISIENLSRSQRIKLTIIHGICTYRLSYRHQNLDVSDDFLEDIKYFSEKDFLLEIDGLNISSEVVAKESKVFAYLVRSSIYNIDTFKKRKEIVELYKKSNLEIANKVELLLKAFSKKFNIAYSSDYYIESYYVVLCYFIYFIHVPINYSELYENQLIVDKRVYNMQPEIDETLEQFRDFFAEFVKQEELPINDKAIDEFVYILYSIYDYHVDMNTVKIYIQNRTIYSGLTVKRMIEETFNSNLVTVVDNIDESDIVISSTNEGDEIPNNYFYFKTVLETSEWENLFAYISKYIFEKNFYKAL</sequence>
<feature type="domain" description="Mga helix-turn-helix" evidence="1">
    <location>
        <begin position="91"/>
        <end position="171"/>
    </location>
</feature>
<evidence type="ECO:0000259" key="1">
    <source>
        <dbReference type="Pfam" id="PF05043"/>
    </source>
</evidence>